<dbReference type="EMBL" id="CAUYUJ010012078">
    <property type="protein sequence ID" value="CAK0833205.1"/>
    <property type="molecule type" value="Genomic_DNA"/>
</dbReference>
<keyword evidence="2" id="KW-1185">Reference proteome</keyword>
<name>A0ABN9SMY9_9DINO</name>
<dbReference type="Proteomes" id="UP001189429">
    <property type="component" value="Unassembled WGS sequence"/>
</dbReference>
<protein>
    <submittedName>
        <fullName evidence="1">Uncharacterized protein</fullName>
    </submittedName>
</protein>
<feature type="non-terminal residue" evidence="1">
    <location>
        <position position="290"/>
    </location>
</feature>
<sequence>MGLEVQVYLHPRYLRERGWLSEAINPTRSIVAGSSHGVPFSKLALYPIPERVHQEAPPASFWTLIDDIVGRCEGTAQAVLLVMDKIGTTLARGLEEQRLAVSCKSLLLGSSTKLAKMSAKRLRARGDPVKPASQGVDLGLDVAAGRRTVCAKSFSRRLKSQRRAGRIKRLRRTAALGREARCLWATGAFPQAVYGHQVHGAPPSALLALRRQAAAAVAGGQGVRCLTSTLAASFCLTDVAVELRRQQASKHDAGDGLDGGGGFFHIMRGLKRYQARSQRDEHVLNLTVVA</sequence>
<evidence type="ECO:0000313" key="2">
    <source>
        <dbReference type="Proteomes" id="UP001189429"/>
    </source>
</evidence>
<proteinExistence type="predicted"/>
<comment type="caution">
    <text evidence="1">The sequence shown here is derived from an EMBL/GenBank/DDBJ whole genome shotgun (WGS) entry which is preliminary data.</text>
</comment>
<organism evidence="1 2">
    <name type="scientific">Prorocentrum cordatum</name>
    <dbReference type="NCBI Taxonomy" id="2364126"/>
    <lineage>
        <taxon>Eukaryota</taxon>
        <taxon>Sar</taxon>
        <taxon>Alveolata</taxon>
        <taxon>Dinophyceae</taxon>
        <taxon>Prorocentrales</taxon>
        <taxon>Prorocentraceae</taxon>
        <taxon>Prorocentrum</taxon>
    </lineage>
</organism>
<reference evidence="1" key="1">
    <citation type="submission" date="2023-10" db="EMBL/GenBank/DDBJ databases">
        <authorList>
            <person name="Chen Y."/>
            <person name="Shah S."/>
            <person name="Dougan E. K."/>
            <person name="Thang M."/>
            <person name="Chan C."/>
        </authorList>
    </citation>
    <scope>NUCLEOTIDE SEQUENCE [LARGE SCALE GENOMIC DNA]</scope>
</reference>
<accession>A0ABN9SMY9</accession>
<evidence type="ECO:0000313" key="1">
    <source>
        <dbReference type="EMBL" id="CAK0833205.1"/>
    </source>
</evidence>
<gene>
    <name evidence="1" type="ORF">PCOR1329_LOCUS30975</name>
</gene>